<dbReference type="KEGG" id="kst:KSMBR1_0203"/>
<comment type="catalytic activity">
    <reaction evidence="9">
        <text>O-phospho-L-threonine + H(+) = (R)-1-aminopropan-2-yl phosphate + CO2</text>
        <dbReference type="Rhea" id="RHEA:11492"/>
        <dbReference type="ChEBI" id="CHEBI:15378"/>
        <dbReference type="ChEBI" id="CHEBI:16526"/>
        <dbReference type="ChEBI" id="CHEBI:58563"/>
        <dbReference type="ChEBI" id="CHEBI:58675"/>
        <dbReference type="EC" id="4.1.1.81"/>
    </reaction>
</comment>
<dbReference type="GO" id="GO:0008483">
    <property type="term" value="F:transaminase activity"/>
    <property type="evidence" value="ECO:0007669"/>
    <property type="project" value="UniProtKB-KW"/>
</dbReference>
<dbReference type="Gene3D" id="3.40.640.10">
    <property type="entry name" value="Type I PLP-dependent aspartate aminotransferase-like (Major domain)"/>
    <property type="match status" value="1"/>
</dbReference>
<dbReference type="GO" id="GO:0009236">
    <property type="term" value="P:cobalamin biosynthetic process"/>
    <property type="evidence" value="ECO:0007669"/>
    <property type="project" value="UniProtKB-UniPathway"/>
</dbReference>
<dbReference type="EC" id="4.1.1.81" evidence="4"/>
<keyword evidence="11" id="KW-0032">Aminotransferase</keyword>
<comment type="pathway">
    <text evidence="3">Cofactor biosynthesis; adenosylcobalamin biosynthesis.</text>
</comment>
<evidence type="ECO:0000313" key="15">
    <source>
        <dbReference type="Proteomes" id="UP000501926"/>
    </source>
</evidence>
<evidence type="ECO:0000256" key="8">
    <source>
        <dbReference type="ARBA" id="ARBA00029996"/>
    </source>
</evidence>
<name>Q1Q375_KUEST</name>
<comment type="cofactor">
    <cofactor evidence="1">
        <name>pyridoxal 5'-phosphate</name>
        <dbReference type="ChEBI" id="CHEBI:597326"/>
    </cofactor>
</comment>
<keyword evidence="6" id="KW-0663">Pyridoxal phosphate</keyword>
<dbReference type="Proteomes" id="UP000501926">
    <property type="component" value="Chromosome"/>
</dbReference>
<dbReference type="NCBIfam" id="TIGR01140">
    <property type="entry name" value="L_thr_O3P_dcar"/>
    <property type="match status" value="1"/>
</dbReference>
<evidence type="ECO:0000256" key="6">
    <source>
        <dbReference type="ARBA" id="ARBA00022898"/>
    </source>
</evidence>
<comment type="function">
    <text evidence="2">Decarboxylates L-threonine-O-3-phosphate to yield (R)-1-amino-2-propanol O-2-phosphate, the precursor for the linkage between the nucleotide loop and the corrin ring in cobalamin.</text>
</comment>
<dbReference type="AlphaFoldDB" id="Q1Q375"/>
<dbReference type="OrthoDB" id="9813612at2"/>
<dbReference type="CDD" id="cd00609">
    <property type="entry name" value="AAT_like"/>
    <property type="match status" value="1"/>
</dbReference>
<evidence type="ECO:0000256" key="9">
    <source>
        <dbReference type="ARBA" id="ARBA00048531"/>
    </source>
</evidence>
<evidence type="ECO:0000256" key="2">
    <source>
        <dbReference type="ARBA" id="ARBA00003444"/>
    </source>
</evidence>
<evidence type="ECO:0000256" key="7">
    <source>
        <dbReference type="ARBA" id="ARBA00023239"/>
    </source>
</evidence>
<keyword evidence="7 11" id="KW-0456">Lyase</keyword>
<organism evidence="11">
    <name type="scientific">Kuenenia stuttgartiensis</name>
    <dbReference type="NCBI Taxonomy" id="174633"/>
    <lineage>
        <taxon>Bacteria</taxon>
        <taxon>Pseudomonadati</taxon>
        <taxon>Planctomycetota</taxon>
        <taxon>Candidatus Brocadiia</taxon>
        <taxon>Candidatus Brocadiales</taxon>
        <taxon>Candidatus Brocadiaceae</taxon>
        <taxon>Candidatus Kuenenia</taxon>
    </lineage>
</organism>
<evidence type="ECO:0000313" key="11">
    <source>
        <dbReference type="EMBL" id="CAJ74472.1"/>
    </source>
</evidence>
<dbReference type="GO" id="GO:0030170">
    <property type="term" value="F:pyridoxal phosphate binding"/>
    <property type="evidence" value="ECO:0007669"/>
    <property type="project" value="InterPro"/>
</dbReference>
<accession>Q1Q375</accession>
<reference evidence="11" key="1">
    <citation type="journal article" date="2006" name="Nature">
        <title>Deciphering the evolution and metabolism of an anammox bacterium from a community genome.</title>
        <authorList>
            <person name="Strous M."/>
            <person name="Pelletier E."/>
            <person name="Mangenot S."/>
            <person name="Rattei T."/>
            <person name="Lehner A."/>
            <person name="Taylor M.W."/>
            <person name="Horn M."/>
            <person name="Daims H."/>
            <person name="Bartol-Mavel D."/>
            <person name="Wincker P."/>
            <person name="Barbe V."/>
            <person name="Fonknechten N."/>
            <person name="Vallenet D."/>
            <person name="Segurens B."/>
            <person name="Schenowitz-Truong C."/>
            <person name="Medigue C."/>
            <person name="Collingro A."/>
            <person name="Snel B."/>
            <person name="Dutilh B.E."/>
            <person name="OpDenCamp H.J.M."/>
            <person name="vanDerDrift C."/>
            <person name="Cirpus I."/>
            <person name="vanDePas-Schoonen K.T."/>
            <person name="Harhangi H.R."/>
            <person name="vanNiftrik L."/>
            <person name="Schmid M."/>
            <person name="Keltjens J."/>
            <person name="vanDeVossenberg J."/>
            <person name="Kartal B."/>
            <person name="Meier H."/>
            <person name="Frishman D."/>
            <person name="Huynen M.A."/>
            <person name="Mewes H."/>
            <person name="Weissenbach J."/>
            <person name="Jetten M.S.M."/>
            <person name="Wagner M."/>
            <person name="LePaslier D."/>
        </authorList>
    </citation>
    <scope>NUCLEOTIDE SEQUENCE</scope>
</reference>
<dbReference type="Proteomes" id="UP000221734">
    <property type="component" value="Chromosome Kuenenia_stuttgartiensis_MBR1"/>
</dbReference>
<feature type="domain" description="Aminotransferase class I/classII large" evidence="10">
    <location>
        <begin position="20"/>
        <end position="348"/>
    </location>
</feature>
<dbReference type="PANTHER" id="PTHR42885:SF1">
    <property type="entry name" value="THREONINE-PHOSPHATE DECARBOXYLASE"/>
    <property type="match status" value="1"/>
</dbReference>
<protein>
    <recommendedName>
        <fullName evidence="4">threonine-phosphate decarboxylase</fullName>
        <ecNumber evidence="4">4.1.1.81</ecNumber>
    </recommendedName>
    <alternativeName>
        <fullName evidence="8">L-threonine-O-3-phosphate decarboxylase</fullName>
    </alternativeName>
</protein>
<evidence type="ECO:0000313" key="14">
    <source>
        <dbReference type="Proteomes" id="UP000221734"/>
    </source>
</evidence>
<dbReference type="InterPro" id="IPR004839">
    <property type="entry name" value="Aminotransferase_I/II_large"/>
</dbReference>
<gene>
    <name evidence="11" type="primary">cobD</name>
    <name evidence="12" type="ORF">KsCSTR_21940</name>
    <name evidence="13" type="ORF">KSMBR1_0203</name>
    <name evidence="11" type="ORF">kuste3709</name>
</gene>
<dbReference type="Pfam" id="PF00155">
    <property type="entry name" value="Aminotran_1_2"/>
    <property type="match status" value="1"/>
</dbReference>
<dbReference type="GO" id="GO:0048472">
    <property type="term" value="F:threonine-phosphate decarboxylase activity"/>
    <property type="evidence" value="ECO:0007669"/>
    <property type="project" value="UniProtKB-EC"/>
</dbReference>
<dbReference type="Gene3D" id="3.90.1150.10">
    <property type="entry name" value="Aspartate Aminotransferase, domain 1"/>
    <property type="match status" value="1"/>
</dbReference>
<evidence type="ECO:0000313" key="13">
    <source>
        <dbReference type="EMBL" id="SOH02720.1"/>
    </source>
</evidence>
<evidence type="ECO:0000256" key="3">
    <source>
        <dbReference type="ARBA" id="ARBA00004953"/>
    </source>
</evidence>
<dbReference type="EMBL" id="CT573071">
    <property type="protein sequence ID" value="CAJ74472.1"/>
    <property type="molecule type" value="Genomic_DNA"/>
</dbReference>
<evidence type="ECO:0000256" key="1">
    <source>
        <dbReference type="ARBA" id="ARBA00001933"/>
    </source>
</evidence>
<dbReference type="InterPro" id="IPR005860">
    <property type="entry name" value="CobD"/>
</dbReference>
<dbReference type="InterPro" id="IPR015421">
    <property type="entry name" value="PyrdxlP-dep_Trfase_major"/>
</dbReference>
<dbReference type="RefSeq" id="WP_099323656.1">
    <property type="nucleotide sequence ID" value="NZ_CP049055.1"/>
</dbReference>
<reference evidence="14" key="4">
    <citation type="submission" date="2017-10" db="EMBL/GenBank/DDBJ databases">
        <authorList>
            <person name="Frank J."/>
        </authorList>
    </citation>
    <scope>NUCLEOTIDE SEQUENCE [LARGE SCALE GENOMIC DNA]</scope>
</reference>
<dbReference type="EMBL" id="CP049055">
    <property type="protein sequence ID" value="QII11573.1"/>
    <property type="molecule type" value="Genomic_DNA"/>
</dbReference>
<dbReference type="InterPro" id="IPR015422">
    <property type="entry name" value="PyrdxlP-dep_Trfase_small"/>
</dbReference>
<proteinExistence type="predicted"/>
<reference evidence="13" key="3">
    <citation type="submission" date="2017-10" db="EMBL/GenBank/DDBJ databases">
        <authorList>
            <person name="Banno H."/>
            <person name="Chua N.-H."/>
        </authorList>
    </citation>
    <scope>NUCLEOTIDE SEQUENCE [LARGE SCALE GENOMIC DNA]</scope>
    <source>
        <strain evidence="13">Kuenenia_mbr1_ru-nijmegen</strain>
    </source>
</reference>
<sequence length="364" mass="41418">MFKGHGGYREHTNVHTKNAVLDFSANINPLGYPEGVHKTVFENFDDILHYPDIDCYSLKKYIARKIAHSANEIVVGNGSTELFYLAPRALKPVKGIILQPSFSEFPEALKCSGTEVVPYALNDEDDFSFHYNKNYFQDEKAGMLFLCNPNNPTGLLIEKRTLLAMIQQHSNVMFVVDEAFMDFVDEPERYTVINEAGTLENLIVVRSLTKFYGFPGLRIGYLVAHANVAEKLLEYKEPWTVNTFAQYAAMVSMEDDAFIAASKEFIRNERVFLYEELSNIRGLIPYKPAANFVFVKINAEGINSVFLSKWMLEQGIAIRDCSNFAGLNDEYFRIAVRTREENTKLINVFKKVLSSRVCNPMSLS</sequence>
<dbReference type="UniPathway" id="UPA00148"/>
<dbReference type="PROSITE" id="PS00105">
    <property type="entry name" value="AA_TRANSFER_CLASS_1"/>
    <property type="match status" value="1"/>
</dbReference>
<dbReference type="PANTHER" id="PTHR42885">
    <property type="entry name" value="HISTIDINOL-PHOSPHATE AMINOTRANSFERASE-RELATED"/>
    <property type="match status" value="1"/>
</dbReference>
<keyword evidence="5" id="KW-0169">Cobalamin biosynthesis</keyword>
<evidence type="ECO:0000256" key="5">
    <source>
        <dbReference type="ARBA" id="ARBA00022573"/>
    </source>
</evidence>
<reference evidence="11" key="2">
    <citation type="submission" date="2006-01" db="EMBL/GenBank/DDBJ databases">
        <authorList>
            <person name="Genoscope"/>
        </authorList>
    </citation>
    <scope>NUCLEOTIDE SEQUENCE</scope>
</reference>
<reference evidence="12 15" key="5">
    <citation type="submission" date="2020-02" db="EMBL/GenBank/DDBJ databases">
        <title>Newly sequenced genome of strain CSTR1 showed variability in Candidatus Kuenenia stuttgartiensis genomes.</title>
        <authorList>
            <person name="Ding C."/>
            <person name="Adrian L."/>
        </authorList>
    </citation>
    <scope>NUCLEOTIDE SEQUENCE [LARGE SCALE GENOMIC DNA]</scope>
    <source>
        <strain evidence="12 15">CSTR1</strain>
    </source>
</reference>
<evidence type="ECO:0000313" key="12">
    <source>
        <dbReference type="EMBL" id="QII11573.1"/>
    </source>
</evidence>
<keyword evidence="14" id="KW-1185">Reference proteome</keyword>
<evidence type="ECO:0000259" key="10">
    <source>
        <dbReference type="Pfam" id="PF00155"/>
    </source>
</evidence>
<dbReference type="EMBL" id="LT934425">
    <property type="protein sequence ID" value="SOH02720.1"/>
    <property type="molecule type" value="Genomic_DNA"/>
</dbReference>
<dbReference type="SUPFAM" id="SSF53383">
    <property type="entry name" value="PLP-dependent transferases"/>
    <property type="match status" value="1"/>
</dbReference>
<keyword evidence="11" id="KW-0808">Transferase</keyword>
<dbReference type="InterPro" id="IPR015424">
    <property type="entry name" value="PyrdxlP-dep_Trfase"/>
</dbReference>
<evidence type="ECO:0000256" key="4">
    <source>
        <dbReference type="ARBA" id="ARBA00012285"/>
    </source>
</evidence>
<dbReference type="InterPro" id="IPR004838">
    <property type="entry name" value="NHTrfase_class1_PyrdxlP-BS"/>
</dbReference>